<dbReference type="FunFam" id="1.10.3720.10:FF:000032">
    <property type="entry name" value="General amino acid ABC transporter permease"/>
    <property type="match status" value="1"/>
</dbReference>
<evidence type="ECO:0000256" key="9">
    <source>
        <dbReference type="RuleBase" id="RU363032"/>
    </source>
</evidence>
<keyword evidence="6" id="KW-0029">Amino-acid transport</keyword>
<dbReference type="Gene3D" id="1.10.3720.10">
    <property type="entry name" value="MetI-like"/>
    <property type="match status" value="1"/>
</dbReference>
<accession>A0AB38YJG4</accession>
<dbReference type="PANTHER" id="PTHR30614">
    <property type="entry name" value="MEMBRANE COMPONENT OF AMINO ACID ABC TRANSPORTER"/>
    <property type="match status" value="1"/>
</dbReference>
<dbReference type="InterPro" id="IPR035906">
    <property type="entry name" value="MetI-like_sf"/>
</dbReference>
<keyword evidence="3 9" id="KW-0813">Transport</keyword>
<evidence type="ECO:0000256" key="5">
    <source>
        <dbReference type="ARBA" id="ARBA00022692"/>
    </source>
</evidence>
<feature type="transmembrane region" description="Helical" evidence="9">
    <location>
        <begin position="160"/>
        <end position="182"/>
    </location>
</feature>
<dbReference type="SUPFAM" id="SSF161098">
    <property type="entry name" value="MetI-like"/>
    <property type="match status" value="1"/>
</dbReference>
<feature type="transmembrane region" description="Helical" evidence="9">
    <location>
        <begin position="303"/>
        <end position="321"/>
    </location>
</feature>
<name>A0AB38YJG4_9GAMM</name>
<evidence type="ECO:0000256" key="3">
    <source>
        <dbReference type="ARBA" id="ARBA00022448"/>
    </source>
</evidence>
<organism evidence="11">
    <name type="scientific">Salinispirillum sp. LH 10-3-1</name>
    <dbReference type="NCBI Taxonomy" id="2952525"/>
    <lineage>
        <taxon>Bacteria</taxon>
        <taxon>Pseudomonadati</taxon>
        <taxon>Pseudomonadota</taxon>
        <taxon>Gammaproteobacteria</taxon>
        <taxon>Oceanospirillales</taxon>
        <taxon>Saccharospirillaceae</taxon>
        <taxon>Salinispirillum</taxon>
    </lineage>
</organism>
<dbReference type="InterPro" id="IPR043429">
    <property type="entry name" value="ArtM/GltK/GlnP/TcyL/YhdX-like"/>
</dbReference>
<dbReference type="InterPro" id="IPR000515">
    <property type="entry name" value="MetI-like"/>
</dbReference>
<protein>
    <submittedName>
        <fullName evidence="11">Amino acid ABC transporter permease</fullName>
    </submittedName>
</protein>
<dbReference type="PROSITE" id="PS50928">
    <property type="entry name" value="ABC_TM1"/>
    <property type="match status" value="1"/>
</dbReference>
<dbReference type="Pfam" id="PF00528">
    <property type="entry name" value="BPD_transp_1"/>
    <property type="match status" value="1"/>
</dbReference>
<comment type="similarity">
    <text evidence="2">Belongs to the binding-protein-dependent transport system permease family. HisMQ subfamily.</text>
</comment>
<dbReference type="RefSeq" id="WP_304996759.1">
    <property type="nucleotide sequence ID" value="NZ_CP101717.1"/>
</dbReference>
<feature type="domain" description="ABC transmembrane type-1" evidence="10">
    <location>
        <begin position="158"/>
        <end position="352"/>
    </location>
</feature>
<keyword evidence="7 9" id="KW-1133">Transmembrane helix</keyword>
<dbReference type="NCBIfam" id="TIGR01726">
    <property type="entry name" value="HEQRo_perm_3TM"/>
    <property type="match status" value="1"/>
</dbReference>
<evidence type="ECO:0000313" key="11">
    <source>
        <dbReference type="EMBL" id="WLD59467.1"/>
    </source>
</evidence>
<gene>
    <name evidence="11" type="ORF">NFC81_06725</name>
</gene>
<comment type="subcellular location">
    <subcellularLocation>
        <location evidence="1">Cell inner membrane</location>
        <topology evidence="1">Multi-pass membrane protein</topology>
    </subcellularLocation>
    <subcellularLocation>
        <location evidence="9">Cell membrane</location>
        <topology evidence="9">Multi-pass membrane protein</topology>
    </subcellularLocation>
</comment>
<keyword evidence="4" id="KW-1003">Cell membrane</keyword>
<evidence type="ECO:0000259" key="10">
    <source>
        <dbReference type="PROSITE" id="PS50928"/>
    </source>
</evidence>
<dbReference type="InterPro" id="IPR010065">
    <property type="entry name" value="AA_ABC_transptr_permease_3TM"/>
</dbReference>
<feature type="transmembrane region" description="Helical" evidence="9">
    <location>
        <begin position="333"/>
        <end position="351"/>
    </location>
</feature>
<evidence type="ECO:0000256" key="2">
    <source>
        <dbReference type="ARBA" id="ARBA00010072"/>
    </source>
</evidence>
<dbReference type="GO" id="GO:0022857">
    <property type="term" value="F:transmembrane transporter activity"/>
    <property type="evidence" value="ECO:0007669"/>
    <property type="project" value="InterPro"/>
</dbReference>
<keyword evidence="8 9" id="KW-0472">Membrane</keyword>
<keyword evidence="5 9" id="KW-0812">Transmembrane</keyword>
<dbReference type="EMBL" id="CP101717">
    <property type="protein sequence ID" value="WLD59467.1"/>
    <property type="molecule type" value="Genomic_DNA"/>
</dbReference>
<evidence type="ECO:0000256" key="6">
    <source>
        <dbReference type="ARBA" id="ARBA00022970"/>
    </source>
</evidence>
<feature type="transmembrane region" description="Helical" evidence="9">
    <location>
        <begin position="122"/>
        <end position="140"/>
    </location>
</feature>
<evidence type="ECO:0000256" key="1">
    <source>
        <dbReference type="ARBA" id="ARBA00004429"/>
    </source>
</evidence>
<evidence type="ECO:0000256" key="4">
    <source>
        <dbReference type="ARBA" id="ARBA00022475"/>
    </source>
</evidence>
<reference evidence="11" key="1">
    <citation type="submission" date="2022-07" db="EMBL/GenBank/DDBJ databases">
        <title>Complete genome sequence of Salinispirillum sp. LH10-3-1 capable of multiple carbohydrate inversion isolated from a soda lake.</title>
        <authorList>
            <person name="Liu J."/>
            <person name="Zhai Y."/>
            <person name="Zhang H."/>
            <person name="Yang H."/>
            <person name="Qu J."/>
            <person name="Li J."/>
        </authorList>
    </citation>
    <scope>NUCLEOTIDE SEQUENCE</scope>
    <source>
        <strain evidence="11">LH 10-3-1</strain>
    </source>
</reference>
<sequence>MTQFTPTPSRPAPISEAGLVGWLRKNLFSSIPNSIVSLFAIWVAWQLVSSVFSWAIWNADWKGSTRADCTSGGACWVFISVRMKTFIYGFYPSELLWRPNTVFAVLAALMIWMTVPRLPYKKWVIIASLTIFPVFAYFMLYGNSFGLERVPTSRWGGLMLTLVLAIVGIVAALPIGIVLALGRRSDMPIVRFVSTIFIEFWRGVPLITVLFMASVMLPLFFSGGVSVDRLLRALIGITLFQAAYIAEVVRGGLQAIPKGQYEAADALGLSYWQKTNLIVLPQALKIMIPGLVNTLISLFKDTTLVLIIGLGDLLAMVRQALADPAWLGFPTEGYVFAALMFWIFCFSMSRYSQYLERRLNTGHKN</sequence>
<dbReference type="CDD" id="cd06261">
    <property type="entry name" value="TM_PBP2"/>
    <property type="match status" value="1"/>
</dbReference>
<evidence type="ECO:0000256" key="8">
    <source>
        <dbReference type="ARBA" id="ARBA00023136"/>
    </source>
</evidence>
<dbReference type="GO" id="GO:0043190">
    <property type="term" value="C:ATP-binding cassette (ABC) transporter complex"/>
    <property type="evidence" value="ECO:0007669"/>
    <property type="project" value="InterPro"/>
</dbReference>
<feature type="transmembrane region" description="Helical" evidence="9">
    <location>
        <begin position="97"/>
        <end position="115"/>
    </location>
</feature>
<feature type="transmembrane region" description="Helical" evidence="9">
    <location>
        <begin position="35"/>
        <end position="57"/>
    </location>
</feature>
<feature type="transmembrane region" description="Helical" evidence="9">
    <location>
        <begin position="203"/>
        <end position="224"/>
    </location>
</feature>
<evidence type="ECO:0000256" key="7">
    <source>
        <dbReference type="ARBA" id="ARBA00022989"/>
    </source>
</evidence>
<dbReference type="AlphaFoldDB" id="A0AB38YJG4"/>
<dbReference type="PANTHER" id="PTHR30614:SF41">
    <property type="entry name" value="INNER MEMBRANE AMINO-ACID ABC TRANSPORTER PERMEASE PROTEIN YHDY"/>
    <property type="match status" value="1"/>
</dbReference>
<proteinExistence type="inferred from homology"/>
<dbReference type="GO" id="GO:0006865">
    <property type="term" value="P:amino acid transport"/>
    <property type="evidence" value="ECO:0007669"/>
    <property type="project" value="UniProtKB-KW"/>
</dbReference>